<accession>A0ABU6HNS9</accession>
<dbReference type="Proteomes" id="UP001348397">
    <property type="component" value="Unassembled WGS sequence"/>
</dbReference>
<dbReference type="EMBL" id="JAYLAA010000012">
    <property type="protein sequence ID" value="MEC3874618.1"/>
    <property type="molecule type" value="Genomic_DNA"/>
</dbReference>
<keyword evidence="2" id="KW-1185">Reference proteome</keyword>
<name>A0ABU6HNS9_9FLAO</name>
<gene>
    <name evidence="1" type="ORF">SOP96_02700</name>
</gene>
<proteinExistence type="predicted"/>
<sequence>MIANVQILGITIKNKMNIIQFTRKKYSSKLKKNYPKSIFIPDKDFHEMIIGVTNDGRIVYNPYEMISKLMYKNANKFTDPVTLEIDDLHLFEYCSELERDKQKMWQLKYFKEPLSPIFCEDYDFIYKSLPKTILNRKYYFKNFIDEDLFESK</sequence>
<dbReference type="RefSeq" id="WP_326319688.1">
    <property type="nucleotide sequence ID" value="NZ_JAYLAA010000012.1"/>
</dbReference>
<protein>
    <submittedName>
        <fullName evidence="1">Uncharacterized protein</fullName>
    </submittedName>
</protein>
<evidence type="ECO:0000313" key="2">
    <source>
        <dbReference type="Proteomes" id="UP001348397"/>
    </source>
</evidence>
<reference evidence="1 2" key="1">
    <citation type="submission" date="2024-01" db="EMBL/GenBank/DDBJ databases">
        <title>Chryseobacterium sp. T9W2-O.</title>
        <authorList>
            <person name="Maltman C."/>
        </authorList>
    </citation>
    <scope>NUCLEOTIDE SEQUENCE [LARGE SCALE GENOMIC DNA]</scope>
    <source>
        <strain evidence="1 2">T9W2-O</strain>
    </source>
</reference>
<comment type="caution">
    <text evidence="1">The sequence shown here is derived from an EMBL/GenBank/DDBJ whole genome shotgun (WGS) entry which is preliminary data.</text>
</comment>
<organism evidence="1 2">
    <name type="scientific">Chryseobacterium salviniae</name>
    <dbReference type="NCBI Taxonomy" id="3101750"/>
    <lineage>
        <taxon>Bacteria</taxon>
        <taxon>Pseudomonadati</taxon>
        <taxon>Bacteroidota</taxon>
        <taxon>Flavobacteriia</taxon>
        <taxon>Flavobacteriales</taxon>
        <taxon>Weeksellaceae</taxon>
        <taxon>Chryseobacterium group</taxon>
        <taxon>Chryseobacterium</taxon>
    </lineage>
</organism>
<evidence type="ECO:0000313" key="1">
    <source>
        <dbReference type="EMBL" id="MEC3874618.1"/>
    </source>
</evidence>